<dbReference type="Proteomes" id="UP000544127">
    <property type="component" value="Unassembled WGS sequence"/>
</dbReference>
<dbReference type="GO" id="GO:0005125">
    <property type="term" value="F:cytokine activity"/>
    <property type="evidence" value="ECO:0007669"/>
    <property type="project" value="InterPro"/>
</dbReference>
<dbReference type="AlphaFoldDB" id="A0A7K6AYE6"/>
<feature type="non-terminal residue" evidence="6">
    <location>
        <position position="1"/>
    </location>
</feature>
<reference evidence="6 7" key="1">
    <citation type="submission" date="2019-09" db="EMBL/GenBank/DDBJ databases">
        <title>Bird 10,000 Genomes (B10K) Project - Family phase.</title>
        <authorList>
            <person name="Zhang G."/>
        </authorList>
    </citation>
    <scope>NUCLEOTIDE SEQUENCE [LARGE SCALE GENOMIC DNA]</scope>
    <source>
        <strain evidence="6">B10K-DU-012-37</strain>
    </source>
</reference>
<dbReference type="CDD" id="cd23298">
    <property type="entry name" value="beta-trefoil_IL18"/>
    <property type="match status" value="1"/>
</dbReference>
<dbReference type="InterPro" id="IPR000975">
    <property type="entry name" value="IL-1_fam"/>
</dbReference>
<evidence type="ECO:0000313" key="7">
    <source>
        <dbReference type="Proteomes" id="UP000544127"/>
    </source>
</evidence>
<evidence type="ECO:0000256" key="4">
    <source>
        <dbReference type="ARBA" id="ARBA00022525"/>
    </source>
</evidence>
<dbReference type="Pfam" id="PF00340">
    <property type="entry name" value="IL1"/>
    <property type="match status" value="1"/>
</dbReference>
<keyword evidence="7" id="KW-1185">Reference proteome</keyword>
<comment type="similarity">
    <text evidence="2">Belongs to the IL-1 family.</text>
</comment>
<comment type="caution">
    <text evidence="6">The sequence shown here is derived from an EMBL/GenBank/DDBJ whole genome shotgun (WGS) entry which is preliminary data.</text>
</comment>
<name>A0A7K6AYE6_UPUEP</name>
<accession>A0A7K6AYE6</accession>
<protein>
    <recommendedName>
        <fullName evidence="3">Interleukin-18</fullName>
    </recommendedName>
</protein>
<feature type="non-terminal residue" evidence="6">
    <location>
        <position position="193"/>
    </location>
</feature>
<dbReference type="EMBL" id="VZRI01007023">
    <property type="protein sequence ID" value="NWU95003.1"/>
    <property type="molecule type" value="Genomic_DNA"/>
</dbReference>
<dbReference type="Gene3D" id="2.80.10.50">
    <property type="match status" value="1"/>
</dbReference>
<organism evidence="6 7">
    <name type="scientific">Upupa epops</name>
    <name type="common">Eurasian hoopoe</name>
    <dbReference type="NCBI Taxonomy" id="57439"/>
    <lineage>
        <taxon>Eukaryota</taxon>
        <taxon>Metazoa</taxon>
        <taxon>Chordata</taxon>
        <taxon>Craniata</taxon>
        <taxon>Vertebrata</taxon>
        <taxon>Euteleostomi</taxon>
        <taxon>Archelosauria</taxon>
        <taxon>Archosauria</taxon>
        <taxon>Dinosauria</taxon>
        <taxon>Saurischia</taxon>
        <taxon>Theropoda</taxon>
        <taxon>Coelurosauria</taxon>
        <taxon>Aves</taxon>
        <taxon>Neognathae</taxon>
        <taxon>Neoaves</taxon>
        <taxon>Telluraves</taxon>
        <taxon>Coraciimorphae</taxon>
        <taxon>Bucerotiformes</taxon>
        <taxon>Upupidae</taxon>
        <taxon>Upupa</taxon>
    </lineage>
</organism>
<proteinExistence type="inferred from homology"/>
<evidence type="ECO:0000256" key="3">
    <source>
        <dbReference type="ARBA" id="ARBA00016740"/>
    </source>
</evidence>
<evidence type="ECO:0000256" key="5">
    <source>
        <dbReference type="ARBA" id="ARBA00023612"/>
    </source>
</evidence>
<dbReference type="GO" id="GO:0010557">
    <property type="term" value="P:positive regulation of macromolecule biosynthetic process"/>
    <property type="evidence" value="ECO:0007669"/>
    <property type="project" value="UniProtKB-ARBA"/>
</dbReference>
<dbReference type="GO" id="GO:0006955">
    <property type="term" value="P:immune response"/>
    <property type="evidence" value="ECO:0007669"/>
    <property type="project" value="InterPro"/>
</dbReference>
<evidence type="ECO:0000313" key="6">
    <source>
        <dbReference type="EMBL" id="NWU95003.1"/>
    </source>
</evidence>
<keyword evidence="4" id="KW-0964">Secreted</keyword>
<dbReference type="GO" id="GO:0010468">
    <property type="term" value="P:regulation of gene expression"/>
    <property type="evidence" value="ECO:0007669"/>
    <property type="project" value="UniProtKB-ARBA"/>
</dbReference>
<gene>
    <name evidence="6" type="primary">Il18</name>
    <name evidence="6" type="ORF">UPUEPO_R07753</name>
</gene>
<comment type="subunit">
    <text evidence="5">Forms a ternary complex with ligand-binding receptor subunit IL18R1 and signaling receptor subunit IL18RAP at the plasma membrane. Mature IL18 first binds to IL18R1 forming a low affinity binary complex, which then interacts with IL18RAP to form a high affinity ternary complex that signals inside the cell. Interacts with cargo receptor TMED10; the interaction mediates the translocation from the cytoplasm into the ERGIC (endoplasmic reticulum-Golgi intermediate compartment) and thereby secretion.</text>
</comment>
<evidence type="ECO:0000256" key="1">
    <source>
        <dbReference type="ARBA" id="ARBA00004613"/>
    </source>
</evidence>
<dbReference type="OrthoDB" id="8535973at2759"/>
<evidence type="ECO:0000256" key="2">
    <source>
        <dbReference type="ARBA" id="ARBA00010448"/>
    </source>
</evidence>
<dbReference type="SUPFAM" id="SSF50353">
    <property type="entry name" value="Cytokine"/>
    <property type="match status" value="1"/>
</dbReference>
<dbReference type="GO" id="GO:0005615">
    <property type="term" value="C:extracellular space"/>
    <property type="evidence" value="ECO:0007669"/>
    <property type="project" value="InterPro"/>
</dbReference>
<dbReference type="InterPro" id="IPR008996">
    <property type="entry name" value="IL1/FGF"/>
</dbReference>
<dbReference type="PRINTS" id="PR01933">
    <property type="entry name" value="INTRLEUKIN18"/>
</dbReference>
<dbReference type="GO" id="GO:0006954">
    <property type="term" value="P:inflammatory response"/>
    <property type="evidence" value="ECO:0007669"/>
    <property type="project" value="InterPro"/>
</dbReference>
<comment type="subcellular location">
    <subcellularLocation>
        <location evidence="1">Secreted</location>
    </subcellularLocation>
</comment>
<dbReference type="InterPro" id="IPR015529">
    <property type="entry name" value="IL-18"/>
</dbReference>
<sequence>RVKMSSEEVHMYTVRLGDNCCLYFAELECDAFRKNNTCIRVLRNVHSQLLVVRPDLNQAAFEDVTDREMETGTGMSLSIVDYNRSADTTPAGKPVAFTVKVEGKSYYMCCEEESGKMIVRFREGTVPALIPDKSNAIFFRTKFTSSCPTAYKFEYSLEQGMFLAFEEEGYLRKLILKKVAREDEVDETMKMCL</sequence>